<accession>A0ABU2RP41</accession>
<dbReference type="EMBL" id="JAVREX010000009">
    <property type="protein sequence ID" value="MDT0430292.1"/>
    <property type="molecule type" value="Genomic_DNA"/>
</dbReference>
<name>A0ABU2RP41_9ACTN</name>
<protein>
    <submittedName>
        <fullName evidence="1">Uncharacterized protein</fullName>
    </submittedName>
</protein>
<dbReference type="RefSeq" id="WP_311658866.1">
    <property type="nucleotide sequence ID" value="NZ_JAVREX010000009.1"/>
</dbReference>
<proteinExistence type="predicted"/>
<comment type="caution">
    <text evidence="1">The sequence shown here is derived from an EMBL/GenBank/DDBJ whole genome shotgun (WGS) entry which is preliminary data.</text>
</comment>
<evidence type="ECO:0000313" key="2">
    <source>
        <dbReference type="Proteomes" id="UP001183777"/>
    </source>
</evidence>
<organism evidence="1 2">
    <name type="scientific">Streptomyces salyersiae</name>
    <dbReference type="NCBI Taxonomy" id="3075530"/>
    <lineage>
        <taxon>Bacteria</taxon>
        <taxon>Bacillati</taxon>
        <taxon>Actinomycetota</taxon>
        <taxon>Actinomycetes</taxon>
        <taxon>Kitasatosporales</taxon>
        <taxon>Streptomycetaceae</taxon>
        <taxon>Streptomyces</taxon>
    </lineage>
</organism>
<sequence length="62" mass="6617">MTVDLSFYTSPLALILGVRGIDITDEIREKVTACGDPELLRQWLARAALAATAGRSSARGTP</sequence>
<gene>
    <name evidence="1" type="ORF">RM649_21920</name>
</gene>
<reference evidence="2" key="1">
    <citation type="submission" date="2023-07" db="EMBL/GenBank/DDBJ databases">
        <title>30 novel species of actinomycetes from the DSMZ collection.</title>
        <authorList>
            <person name="Nouioui I."/>
        </authorList>
    </citation>
    <scope>NUCLEOTIDE SEQUENCE [LARGE SCALE GENOMIC DNA]</scope>
    <source>
        <strain evidence="2">DSM 41770</strain>
    </source>
</reference>
<keyword evidence="2" id="KW-1185">Reference proteome</keyword>
<dbReference type="Proteomes" id="UP001183777">
    <property type="component" value="Unassembled WGS sequence"/>
</dbReference>
<evidence type="ECO:0000313" key="1">
    <source>
        <dbReference type="EMBL" id="MDT0430292.1"/>
    </source>
</evidence>